<evidence type="ECO:0000259" key="6">
    <source>
        <dbReference type="PROSITE" id="PS50948"/>
    </source>
</evidence>
<dbReference type="InterPro" id="IPR000254">
    <property type="entry name" value="CBD"/>
</dbReference>
<evidence type="ECO:0000256" key="4">
    <source>
        <dbReference type="SAM" id="MobiDB-lite"/>
    </source>
</evidence>
<feature type="region of interest" description="Disordered" evidence="4">
    <location>
        <begin position="356"/>
        <end position="378"/>
    </location>
</feature>
<feature type="domain" description="Apple" evidence="6">
    <location>
        <begin position="179"/>
        <end position="257"/>
    </location>
</feature>
<sequence>MKRLIGLCALPISTVSGNSCQVTLYGQCGNSSQTRELNCCTTGYCQPWNAQYYQCIHKPPECSLQYTDMDFVGNDIMTVRGIQPGECCAQCAKTQACLAYTFINENPDGQTACYLKSGVSPGMEKRGAISGLVDSPTCSIVTGSSCGNAQRYTCCKDSASYCQPWDAGYYQCLQRPSQCHSQEVNIDFYGNDLTTLYEIYPWECCQKCSEMRQCAAYTFVNENSNGKSACYLKSSDAGRRAQIGAVSATVNPRNSTCENAQYDPCGNEESGAACCPSSESYCQPWNKEYYQCIPRPNAQKCPKVETGVELLGENMDTRYSLSPSGCCDVCFEHKNCTAYTYVNENPDGRSVCHLKASDKEKKSRSGAMSGTAHKQQSK</sequence>
<dbReference type="InterPro" id="IPR003609">
    <property type="entry name" value="Pan_app"/>
</dbReference>
<dbReference type="HOGENOM" id="CLU_062130_0_0_1"/>
<reference evidence="7" key="1">
    <citation type="journal article" date="2011" name="PLoS Biol.">
        <title>Gene gain and loss during evolution of obligate parasitism in the white rust pathogen of Arabidopsis thaliana.</title>
        <authorList>
            <person name="Kemen E."/>
            <person name="Gardiner A."/>
            <person name="Schultz-Larsen T."/>
            <person name="Kemen A.C."/>
            <person name="Balmuth A.L."/>
            <person name="Robert-Seilaniantz A."/>
            <person name="Bailey K."/>
            <person name="Holub E."/>
            <person name="Studholme D.J."/>
            <person name="Maclean D."/>
            <person name="Jones J.D."/>
        </authorList>
    </citation>
    <scope>NUCLEOTIDE SEQUENCE</scope>
</reference>
<dbReference type="InterPro" id="IPR000177">
    <property type="entry name" value="Apple"/>
</dbReference>
<evidence type="ECO:0000256" key="3">
    <source>
        <dbReference type="ARBA" id="ARBA00023157"/>
    </source>
</evidence>
<dbReference type="EMBL" id="FR824112">
    <property type="protein sequence ID" value="CCA19272.1"/>
    <property type="molecule type" value="Genomic_DNA"/>
</dbReference>
<dbReference type="GO" id="GO:0006508">
    <property type="term" value="P:proteolysis"/>
    <property type="evidence" value="ECO:0007669"/>
    <property type="project" value="InterPro"/>
</dbReference>
<dbReference type="Gene3D" id="3.50.4.10">
    <property type="entry name" value="Hepatocyte Growth Factor"/>
    <property type="match status" value="3"/>
</dbReference>
<evidence type="ECO:0000256" key="5">
    <source>
        <dbReference type="SAM" id="SignalP"/>
    </source>
</evidence>
<evidence type="ECO:0000256" key="1">
    <source>
        <dbReference type="ARBA" id="ARBA00022729"/>
    </source>
</evidence>
<dbReference type="AlphaFoldDB" id="F0WDJ8"/>
<dbReference type="PROSITE" id="PS50948">
    <property type="entry name" value="PAN"/>
    <property type="match status" value="3"/>
</dbReference>
<feature type="chain" id="PRO_5003263417" evidence="5">
    <location>
        <begin position="18"/>
        <end position="378"/>
    </location>
</feature>
<dbReference type="GO" id="GO:0005576">
    <property type="term" value="C:extracellular region"/>
    <property type="evidence" value="ECO:0007669"/>
    <property type="project" value="InterPro"/>
</dbReference>
<dbReference type="SMART" id="SM00223">
    <property type="entry name" value="APPLE"/>
    <property type="match status" value="3"/>
</dbReference>
<dbReference type="GO" id="GO:0005975">
    <property type="term" value="P:carbohydrate metabolic process"/>
    <property type="evidence" value="ECO:0007669"/>
    <property type="project" value="InterPro"/>
</dbReference>
<protein>
    <submittedName>
        <fullName evidence="7">Cellulose binding elicitor lectin (CBEL) putative</fullName>
    </submittedName>
</protein>
<reference evidence="7" key="2">
    <citation type="submission" date="2011-02" db="EMBL/GenBank/DDBJ databases">
        <authorList>
            <person name="MacLean D."/>
        </authorList>
    </citation>
    <scope>NUCLEOTIDE SEQUENCE</scope>
</reference>
<feature type="signal peptide" evidence="5">
    <location>
        <begin position="1"/>
        <end position="17"/>
    </location>
</feature>
<dbReference type="Pfam" id="PF14295">
    <property type="entry name" value="PAN_4"/>
    <property type="match status" value="3"/>
</dbReference>
<evidence type="ECO:0000313" key="7">
    <source>
        <dbReference type="EMBL" id="CCA19272.1"/>
    </source>
</evidence>
<keyword evidence="2" id="KW-0677">Repeat</keyword>
<feature type="domain" description="Apple" evidence="6">
    <location>
        <begin position="62"/>
        <end position="138"/>
    </location>
</feature>
<dbReference type="GO" id="GO:0030248">
    <property type="term" value="F:cellulose binding"/>
    <property type="evidence" value="ECO:0007669"/>
    <property type="project" value="InterPro"/>
</dbReference>
<organism evidence="7">
    <name type="scientific">Albugo laibachii Nc14</name>
    <dbReference type="NCBI Taxonomy" id="890382"/>
    <lineage>
        <taxon>Eukaryota</taxon>
        <taxon>Sar</taxon>
        <taxon>Stramenopiles</taxon>
        <taxon>Oomycota</taxon>
        <taxon>Peronosporomycetes</taxon>
        <taxon>Albuginales</taxon>
        <taxon>Albuginaceae</taxon>
        <taxon>Albugo</taxon>
    </lineage>
</organism>
<evidence type="ECO:0000256" key="2">
    <source>
        <dbReference type="ARBA" id="ARBA00022737"/>
    </source>
</evidence>
<feature type="domain" description="Apple" evidence="6">
    <location>
        <begin position="301"/>
        <end position="378"/>
    </location>
</feature>
<dbReference type="PANTHER" id="PTHR33946:SF4">
    <property type="entry name" value="COAGULATION FACTOR XI"/>
    <property type="match status" value="1"/>
</dbReference>
<feature type="compositionally biased region" description="Polar residues" evidence="4">
    <location>
        <begin position="366"/>
        <end position="378"/>
    </location>
</feature>
<proteinExistence type="predicted"/>
<dbReference type="CDD" id="cd01100">
    <property type="entry name" value="APPLE_Factor_XI_like"/>
    <property type="match status" value="2"/>
</dbReference>
<keyword evidence="3" id="KW-1015">Disulfide bond</keyword>
<dbReference type="PANTHER" id="PTHR33946">
    <property type="match status" value="1"/>
</dbReference>
<accession>F0WDJ8</accession>
<dbReference type="SMART" id="SM00236">
    <property type="entry name" value="fCBD"/>
    <property type="match status" value="2"/>
</dbReference>
<gene>
    <name evidence="7" type="primary">AlNc14C67G4718</name>
    <name evidence="7" type="ORF">ALNC14_054150</name>
</gene>
<keyword evidence="1 5" id="KW-0732">Signal</keyword>
<name>F0WDJ8_9STRA</name>
<keyword evidence="7" id="KW-0430">Lectin</keyword>